<organism evidence="1 2">
    <name type="scientific">Luteimicrobium album</name>
    <dbReference type="NCBI Taxonomy" id="1054550"/>
    <lineage>
        <taxon>Bacteria</taxon>
        <taxon>Bacillati</taxon>
        <taxon>Actinomycetota</taxon>
        <taxon>Actinomycetes</taxon>
        <taxon>Micrococcales</taxon>
        <taxon>Luteimicrobium</taxon>
    </lineage>
</organism>
<evidence type="ECO:0000313" key="1">
    <source>
        <dbReference type="EMBL" id="GMA24353.1"/>
    </source>
</evidence>
<dbReference type="Gene3D" id="3.40.50.720">
    <property type="entry name" value="NAD(P)-binding Rossmann-like Domain"/>
    <property type="match status" value="1"/>
</dbReference>
<dbReference type="Proteomes" id="UP001157091">
    <property type="component" value="Unassembled WGS sequence"/>
</dbReference>
<proteinExistence type="predicted"/>
<gene>
    <name evidence="1" type="ORF">GCM10025864_21120</name>
</gene>
<dbReference type="EMBL" id="BSUK01000001">
    <property type="protein sequence ID" value="GMA24353.1"/>
    <property type="molecule type" value="Genomic_DNA"/>
</dbReference>
<accession>A0ABQ6I327</accession>
<name>A0ABQ6I327_9MICO</name>
<protein>
    <submittedName>
        <fullName evidence="1">Uncharacterized protein</fullName>
    </submittedName>
</protein>
<reference evidence="2" key="1">
    <citation type="journal article" date="2019" name="Int. J. Syst. Evol. Microbiol.">
        <title>The Global Catalogue of Microorganisms (GCM) 10K type strain sequencing project: providing services to taxonomists for standard genome sequencing and annotation.</title>
        <authorList>
            <consortium name="The Broad Institute Genomics Platform"/>
            <consortium name="The Broad Institute Genome Sequencing Center for Infectious Disease"/>
            <person name="Wu L."/>
            <person name="Ma J."/>
        </authorList>
    </citation>
    <scope>NUCLEOTIDE SEQUENCE [LARGE SCALE GENOMIC DNA]</scope>
    <source>
        <strain evidence="2">NBRC 106348</strain>
    </source>
</reference>
<evidence type="ECO:0000313" key="2">
    <source>
        <dbReference type="Proteomes" id="UP001157091"/>
    </source>
</evidence>
<dbReference type="InterPro" id="IPR036291">
    <property type="entry name" value="NAD(P)-bd_dom_sf"/>
</dbReference>
<comment type="caution">
    <text evidence="1">The sequence shown here is derived from an EMBL/GenBank/DDBJ whole genome shotgun (WGS) entry which is preliminary data.</text>
</comment>
<dbReference type="SUPFAM" id="SSF51735">
    <property type="entry name" value="NAD(P)-binding Rossmann-fold domains"/>
    <property type="match status" value="1"/>
</dbReference>
<keyword evidence="2" id="KW-1185">Reference proteome</keyword>
<sequence>MPRGTQFQSIDLTDVARALVDAALEEGPSRTWTIGGPEVLDARDMAQRWRRAHGSRRPVVAVPLPGGIGAFFREGLNLVPDARYGTVTYDEWLARK</sequence>